<evidence type="ECO:0008006" key="4">
    <source>
        <dbReference type="Google" id="ProtNLM"/>
    </source>
</evidence>
<evidence type="ECO:0000256" key="1">
    <source>
        <dbReference type="SAM" id="MobiDB-lite"/>
    </source>
</evidence>
<feature type="compositionally biased region" description="Low complexity" evidence="1">
    <location>
        <begin position="123"/>
        <end position="136"/>
    </location>
</feature>
<dbReference type="OrthoDB" id="7658888at2"/>
<name>A0A0J9E4Q5_9RHOB</name>
<dbReference type="RefSeq" id="WP_082152585.1">
    <property type="nucleotide sequence ID" value="NZ_LFTY01000002.1"/>
</dbReference>
<dbReference type="STRING" id="1675527.AIOL_002738"/>
<dbReference type="AlphaFoldDB" id="A0A0J9E4Q5"/>
<dbReference type="EMBL" id="LFTY01000002">
    <property type="protein sequence ID" value="KMW57770.1"/>
    <property type="molecule type" value="Genomic_DNA"/>
</dbReference>
<protein>
    <recommendedName>
        <fullName evidence="4">DUF4177 domain-containing protein</fullName>
    </recommendedName>
</protein>
<proteinExistence type="predicted"/>
<feature type="region of interest" description="Disordered" evidence="1">
    <location>
        <begin position="123"/>
        <end position="154"/>
    </location>
</feature>
<dbReference type="Proteomes" id="UP000037178">
    <property type="component" value="Unassembled WGS sequence"/>
</dbReference>
<organism evidence="2 3">
    <name type="scientific">Candidatus Rhodobacter oscarellae</name>
    <dbReference type="NCBI Taxonomy" id="1675527"/>
    <lineage>
        <taxon>Bacteria</taxon>
        <taxon>Pseudomonadati</taxon>
        <taxon>Pseudomonadota</taxon>
        <taxon>Alphaproteobacteria</taxon>
        <taxon>Rhodobacterales</taxon>
        <taxon>Rhodobacter group</taxon>
        <taxon>Rhodobacter</taxon>
    </lineage>
</organism>
<reference evidence="2 3" key="1">
    <citation type="submission" date="2015-06" db="EMBL/GenBank/DDBJ databases">
        <title>Draft genome sequence of an Alphaproteobacteria species associated to the Mediterranean sponge Oscarella lobularis.</title>
        <authorList>
            <person name="Jourda C."/>
            <person name="Santini S."/>
            <person name="Claverie J.-M."/>
        </authorList>
    </citation>
    <scope>NUCLEOTIDE SEQUENCE [LARGE SCALE GENOMIC DNA]</scope>
    <source>
        <strain evidence="2">IGS</strain>
    </source>
</reference>
<dbReference type="PATRIC" id="fig|1675527.3.peg.2866"/>
<accession>A0A0J9E4Q5</accession>
<sequence>MARYEYKVVPAPRKPGKIKGVKGTDNRFAHELSALMNEYGADGWEYQRTDTLPCEERSGLTGRTTTFQNMLVFRRALDEGHAPQAVVETAVAAAPEPITDPTPAPMTPATERATIPTFRSAAMGAAPAVSAPSRAAEGSAPAVTPTRAQDIAAQ</sequence>
<gene>
    <name evidence="2" type="ORF">AIOL_002738</name>
</gene>
<keyword evidence="3" id="KW-1185">Reference proteome</keyword>
<evidence type="ECO:0000313" key="3">
    <source>
        <dbReference type="Proteomes" id="UP000037178"/>
    </source>
</evidence>
<evidence type="ECO:0000313" key="2">
    <source>
        <dbReference type="EMBL" id="KMW57770.1"/>
    </source>
</evidence>
<comment type="caution">
    <text evidence="2">The sequence shown here is derived from an EMBL/GenBank/DDBJ whole genome shotgun (WGS) entry which is preliminary data.</text>
</comment>